<accession>A0A5M9K6K5</accession>
<evidence type="ECO:0000313" key="3">
    <source>
        <dbReference type="Proteomes" id="UP000322873"/>
    </source>
</evidence>
<gene>
    <name evidence="2" type="ORF">EYC84_006657</name>
</gene>
<dbReference type="EMBL" id="VICG01000001">
    <property type="protein sequence ID" value="KAA8576550.1"/>
    <property type="molecule type" value="Genomic_DNA"/>
</dbReference>
<comment type="caution">
    <text evidence="2">The sequence shown here is derived from an EMBL/GenBank/DDBJ whole genome shotgun (WGS) entry which is preliminary data.</text>
</comment>
<evidence type="ECO:0000313" key="2">
    <source>
        <dbReference type="EMBL" id="KAA8576550.1"/>
    </source>
</evidence>
<proteinExistence type="predicted"/>
<organism evidence="2 3">
    <name type="scientific">Monilinia fructicola</name>
    <name type="common">Brown rot fungus</name>
    <name type="synonym">Ciboria fructicola</name>
    <dbReference type="NCBI Taxonomy" id="38448"/>
    <lineage>
        <taxon>Eukaryota</taxon>
        <taxon>Fungi</taxon>
        <taxon>Dikarya</taxon>
        <taxon>Ascomycota</taxon>
        <taxon>Pezizomycotina</taxon>
        <taxon>Leotiomycetes</taxon>
        <taxon>Helotiales</taxon>
        <taxon>Sclerotiniaceae</taxon>
        <taxon>Monilinia</taxon>
    </lineage>
</organism>
<name>A0A5M9K6K5_MONFR</name>
<protein>
    <submittedName>
        <fullName evidence="2">Uncharacterized protein</fullName>
    </submittedName>
</protein>
<feature type="region of interest" description="Disordered" evidence="1">
    <location>
        <begin position="1"/>
        <end position="20"/>
    </location>
</feature>
<dbReference type="Proteomes" id="UP000322873">
    <property type="component" value="Unassembled WGS sequence"/>
</dbReference>
<dbReference type="AlphaFoldDB" id="A0A5M9K6K5"/>
<keyword evidence="3" id="KW-1185">Reference proteome</keyword>
<sequence length="66" mass="7670">MQEGEKEDGLHGVGRINRPMKAIRTSRLSDKYLGSGMMRRKRNERNKTMPNLSYYLSSIYQSVFAD</sequence>
<evidence type="ECO:0000256" key="1">
    <source>
        <dbReference type="SAM" id="MobiDB-lite"/>
    </source>
</evidence>
<reference evidence="2 3" key="1">
    <citation type="submission" date="2019-06" db="EMBL/GenBank/DDBJ databases">
        <title>Genome Sequence of the Brown Rot Fungal Pathogen Monilinia fructicola.</title>
        <authorList>
            <person name="De Miccolis Angelini R.M."/>
            <person name="Landi L."/>
            <person name="Abate D."/>
            <person name="Pollastro S."/>
            <person name="Romanazzi G."/>
            <person name="Faretra F."/>
        </authorList>
    </citation>
    <scope>NUCLEOTIDE SEQUENCE [LARGE SCALE GENOMIC DNA]</scope>
    <source>
        <strain evidence="2 3">Mfrc123</strain>
    </source>
</reference>